<organism evidence="1">
    <name type="scientific">uncultured Microcoleus sp</name>
    <dbReference type="NCBI Taxonomy" id="259945"/>
    <lineage>
        <taxon>Bacteria</taxon>
        <taxon>Bacillati</taxon>
        <taxon>Cyanobacteriota</taxon>
        <taxon>Cyanophyceae</taxon>
        <taxon>Oscillatoriophycideae</taxon>
        <taxon>Oscillatoriales</taxon>
        <taxon>Microcoleaceae</taxon>
        <taxon>Microcoleus</taxon>
        <taxon>environmental samples</taxon>
    </lineage>
</organism>
<reference evidence="1" key="1">
    <citation type="submission" date="2020-02" db="EMBL/GenBank/DDBJ databases">
        <authorList>
            <person name="Meier V. D."/>
        </authorList>
    </citation>
    <scope>NUCLEOTIDE SEQUENCE</scope>
    <source>
        <strain evidence="1">AVDCRST_MAG84</strain>
    </source>
</reference>
<protein>
    <submittedName>
        <fullName evidence="1">Uncharacterized protein</fullName>
    </submittedName>
</protein>
<accession>A0A6J4KG91</accession>
<sequence>MPTLTGSIPLPEAEACPYNDRIRLMRAPRAIAPQKHHCQ</sequence>
<evidence type="ECO:0000313" key="1">
    <source>
        <dbReference type="EMBL" id="CAA9305108.1"/>
    </source>
</evidence>
<dbReference type="EMBL" id="CADCTZ010000054">
    <property type="protein sequence ID" value="CAA9305108.1"/>
    <property type="molecule type" value="Genomic_DNA"/>
</dbReference>
<dbReference type="AlphaFoldDB" id="A0A6J4KG91"/>
<gene>
    <name evidence="1" type="ORF">AVDCRST_MAG84-379</name>
</gene>
<proteinExistence type="predicted"/>
<name>A0A6J4KG91_9CYAN</name>